<dbReference type="EMBL" id="CP133721">
    <property type="protein sequence ID" value="WMW77314.1"/>
    <property type="molecule type" value="Genomic_DNA"/>
</dbReference>
<name>A0ABY9R969_9FLAO</name>
<dbReference type="RefSeq" id="WP_309531691.1">
    <property type="nucleotide sequence ID" value="NZ_CP133721.1"/>
</dbReference>
<protein>
    <submittedName>
        <fullName evidence="1">Uncharacterized protein</fullName>
    </submittedName>
</protein>
<sequence length="83" mass="9467">MSTFIKKLYDQNGKETGAILSVVFGAPTNIQQKNIIENRLIQYAFDTLYPGEGLNIYRDMYIDTPSITVIRNINNLPDQKITI</sequence>
<reference evidence="1" key="1">
    <citation type="submission" date="2023-09" db="EMBL/GenBank/DDBJ databases">
        <title>Flavobacterium sp. 20NA77.7 isolated from freshwater.</title>
        <authorList>
            <person name="Le V."/>
            <person name="Ko S.-R."/>
            <person name="Ahn C.-Y."/>
            <person name="Oh H.-M."/>
        </authorList>
    </citation>
    <scope>NUCLEOTIDE SEQUENCE</scope>
    <source>
        <strain evidence="1">20NA77.7</strain>
    </source>
</reference>
<dbReference type="Proteomes" id="UP001180481">
    <property type="component" value="Chromosome"/>
</dbReference>
<proteinExistence type="predicted"/>
<evidence type="ECO:0000313" key="1">
    <source>
        <dbReference type="EMBL" id="WMW77314.1"/>
    </source>
</evidence>
<accession>A0ABY9R969</accession>
<gene>
    <name evidence="1" type="ORF">RF683_07400</name>
</gene>
<organism evidence="1 2">
    <name type="scientific">Flavobacterium nakdongensis</name>
    <dbReference type="NCBI Taxonomy" id="3073563"/>
    <lineage>
        <taxon>Bacteria</taxon>
        <taxon>Pseudomonadati</taxon>
        <taxon>Bacteroidota</taxon>
        <taxon>Flavobacteriia</taxon>
        <taxon>Flavobacteriales</taxon>
        <taxon>Flavobacteriaceae</taxon>
        <taxon>Flavobacterium</taxon>
    </lineage>
</organism>
<evidence type="ECO:0000313" key="2">
    <source>
        <dbReference type="Proteomes" id="UP001180481"/>
    </source>
</evidence>
<keyword evidence="2" id="KW-1185">Reference proteome</keyword>